<accession>A0A8J5Z2U8</accession>
<evidence type="ECO:0000313" key="1">
    <source>
        <dbReference type="EMBL" id="KAG8499214.1"/>
    </source>
</evidence>
<dbReference type="OrthoDB" id="1002571at2759"/>
<gene>
    <name evidence="1" type="ORF">CXB51_005651</name>
</gene>
<organism evidence="1 2">
    <name type="scientific">Gossypium anomalum</name>
    <dbReference type="NCBI Taxonomy" id="47600"/>
    <lineage>
        <taxon>Eukaryota</taxon>
        <taxon>Viridiplantae</taxon>
        <taxon>Streptophyta</taxon>
        <taxon>Embryophyta</taxon>
        <taxon>Tracheophyta</taxon>
        <taxon>Spermatophyta</taxon>
        <taxon>Magnoliopsida</taxon>
        <taxon>eudicotyledons</taxon>
        <taxon>Gunneridae</taxon>
        <taxon>Pentapetalae</taxon>
        <taxon>rosids</taxon>
        <taxon>malvids</taxon>
        <taxon>Malvales</taxon>
        <taxon>Malvaceae</taxon>
        <taxon>Malvoideae</taxon>
        <taxon>Gossypium</taxon>
    </lineage>
</organism>
<proteinExistence type="predicted"/>
<evidence type="ECO:0000313" key="2">
    <source>
        <dbReference type="Proteomes" id="UP000701853"/>
    </source>
</evidence>
<name>A0A8J5Z2U8_9ROSI</name>
<dbReference type="Proteomes" id="UP000701853">
    <property type="component" value="Chromosome 3"/>
</dbReference>
<reference evidence="1 2" key="1">
    <citation type="journal article" date="2021" name="bioRxiv">
        <title>The Gossypium anomalum genome as a resource for cotton improvement and evolutionary analysis of hybrid incompatibility.</title>
        <authorList>
            <person name="Grover C.E."/>
            <person name="Yuan D."/>
            <person name="Arick M.A."/>
            <person name="Miller E.R."/>
            <person name="Hu G."/>
            <person name="Peterson D.G."/>
            <person name="Wendel J.F."/>
            <person name="Udall J.A."/>
        </authorList>
    </citation>
    <scope>NUCLEOTIDE SEQUENCE [LARGE SCALE GENOMIC DNA]</scope>
    <source>
        <strain evidence="1">JFW-Udall</strain>
        <tissue evidence="1">Leaf</tissue>
    </source>
</reference>
<comment type="caution">
    <text evidence="1">The sequence shown here is derived from an EMBL/GenBank/DDBJ whole genome shotgun (WGS) entry which is preliminary data.</text>
</comment>
<protein>
    <submittedName>
        <fullName evidence="1">Uncharacterized protein</fullName>
    </submittedName>
</protein>
<dbReference type="AlphaFoldDB" id="A0A8J5Z2U8"/>
<keyword evidence="2" id="KW-1185">Reference proteome</keyword>
<sequence length="240" mass="27079">MIFVRSLGFSSDARLGHMCRPSHSSSLDGNPHSYRLQCLRFNGTDFRGLCFKLEQHFEADGVANNAKERFGFSLFRYPMAKLVSLKQCDSVNQFHNEFVSLINQLKLSEAYALCIFTSNLKLEVGQSLQLFKPKSLVEGSLVGRQVDGILCNFQKRNFQVGIGVHSRPLTLFPTTSTMTKAAPTLNSTQPSSGFYSNCAAKYNPNHKCMESQLHQLLLDPYFDGEGDEFRECHEQLEDTE</sequence>
<dbReference type="EMBL" id="JAHUZN010000003">
    <property type="protein sequence ID" value="KAG8499214.1"/>
    <property type="molecule type" value="Genomic_DNA"/>
</dbReference>